<evidence type="ECO:0000256" key="5">
    <source>
        <dbReference type="ARBA" id="ARBA00013023"/>
    </source>
</evidence>
<evidence type="ECO:0000259" key="23">
    <source>
        <dbReference type="Pfam" id="PF08245"/>
    </source>
</evidence>
<evidence type="ECO:0000256" key="7">
    <source>
        <dbReference type="ARBA" id="ARBA00019357"/>
    </source>
</evidence>
<accession>A0ABY6D2J0</accession>
<evidence type="ECO:0000256" key="6">
    <source>
        <dbReference type="ARBA" id="ARBA00013025"/>
    </source>
</evidence>
<dbReference type="InterPro" id="IPR004101">
    <property type="entry name" value="Mur_ligase_C"/>
</dbReference>
<keyword evidence="9" id="KW-0479">Metal-binding</keyword>
<evidence type="ECO:0000256" key="4">
    <source>
        <dbReference type="ARBA" id="ARBA00008276"/>
    </source>
</evidence>
<evidence type="ECO:0000313" key="25">
    <source>
        <dbReference type="Proteomes" id="UP001062165"/>
    </source>
</evidence>
<evidence type="ECO:0000256" key="9">
    <source>
        <dbReference type="ARBA" id="ARBA00022723"/>
    </source>
</evidence>
<organism evidence="24 25">
    <name type="scientific">Reichenbachiella carrageenanivorans</name>
    <dbReference type="NCBI Taxonomy" id="2979869"/>
    <lineage>
        <taxon>Bacteria</taxon>
        <taxon>Pseudomonadati</taxon>
        <taxon>Bacteroidota</taxon>
        <taxon>Cytophagia</taxon>
        <taxon>Cytophagales</taxon>
        <taxon>Reichenbachiellaceae</taxon>
        <taxon>Reichenbachiella</taxon>
    </lineage>
</organism>
<dbReference type="EC" id="6.3.2.12" evidence="5"/>
<dbReference type="Gene3D" id="3.90.190.20">
    <property type="entry name" value="Mur ligase, C-terminal domain"/>
    <property type="match status" value="1"/>
</dbReference>
<dbReference type="InterPro" id="IPR036615">
    <property type="entry name" value="Mur_ligase_C_dom_sf"/>
</dbReference>
<dbReference type="PROSITE" id="PS01011">
    <property type="entry name" value="FOLYLPOLYGLU_SYNT_1"/>
    <property type="match status" value="1"/>
</dbReference>
<comment type="function">
    <text evidence="1">Functions in two distinct reactions of the de novo folate biosynthetic pathway. Catalyzes the addition of a glutamate residue to dihydropteroate (7,8-dihydropteroate or H2Pte) to form dihydrofolate (7,8-dihydrofolate monoglutamate or H2Pte-Glu). Also catalyzes successive additions of L-glutamate to tetrahydrofolate or 10-formyltetrahydrofolate or 5,10-methylenetetrahydrofolate, leading to folylpolyglutamate derivatives.</text>
</comment>
<keyword evidence="10 21" id="KW-0547">Nucleotide-binding</keyword>
<keyword evidence="13" id="KW-0289">Folate biosynthesis</keyword>
<dbReference type="Proteomes" id="UP001062165">
    <property type="component" value="Chromosome"/>
</dbReference>
<comment type="similarity">
    <text evidence="4 21">Belongs to the folylpolyglutamate synthase family.</text>
</comment>
<evidence type="ECO:0000256" key="11">
    <source>
        <dbReference type="ARBA" id="ARBA00022840"/>
    </source>
</evidence>
<evidence type="ECO:0000256" key="2">
    <source>
        <dbReference type="ARBA" id="ARBA00004799"/>
    </source>
</evidence>
<keyword evidence="8 21" id="KW-0436">Ligase</keyword>
<evidence type="ECO:0000256" key="10">
    <source>
        <dbReference type="ARBA" id="ARBA00022741"/>
    </source>
</evidence>
<evidence type="ECO:0000256" key="21">
    <source>
        <dbReference type="PIRNR" id="PIRNR001563"/>
    </source>
</evidence>
<comment type="pathway">
    <text evidence="3">Cofactor biosynthesis; tetrahydrofolylpolyglutamate biosynthesis.</text>
</comment>
<evidence type="ECO:0000256" key="14">
    <source>
        <dbReference type="ARBA" id="ARBA00030048"/>
    </source>
</evidence>
<evidence type="ECO:0000259" key="22">
    <source>
        <dbReference type="Pfam" id="PF02875"/>
    </source>
</evidence>
<evidence type="ECO:0000256" key="16">
    <source>
        <dbReference type="ARBA" id="ARBA00032510"/>
    </source>
</evidence>
<comment type="catalytic activity">
    <reaction evidence="20">
        <text>7,8-dihydropteroate + L-glutamate + ATP = 7,8-dihydrofolate + ADP + phosphate + H(+)</text>
        <dbReference type="Rhea" id="RHEA:23584"/>
        <dbReference type="ChEBI" id="CHEBI:15378"/>
        <dbReference type="ChEBI" id="CHEBI:17839"/>
        <dbReference type="ChEBI" id="CHEBI:29985"/>
        <dbReference type="ChEBI" id="CHEBI:30616"/>
        <dbReference type="ChEBI" id="CHEBI:43474"/>
        <dbReference type="ChEBI" id="CHEBI:57451"/>
        <dbReference type="ChEBI" id="CHEBI:456216"/>
        <dbReference type="EC" id="6.3.2.12"/>
    </reaction>
</comment>
<dbReference type="InterPro" id="IPR018109">
    <property type="entry name" value="Folylpolyglutamate_synth_CS"/>
</dbReference>
<evidence type="ECO:0000256" key="8">
    <source>
        <dbReference type="ARBA" id="ARBA00022598"/>
    </source>
</evidence>
<feature type="domain" description="Mur ligase central" evidence="23">
    <location>
        <begin position="51"/>
        <end position="190"/>
    </location>
</feature>
<keyword evidence="12" id="KW-0460">Magnesium</keyword>
<evidence type="ECO:0000256" key="12">
    <source>
        <dbReference type="ARBA" id="ARBA00022842"/>
    </source>
</evidence>
<sequence length="407" mass="44932">MNYQEVLDFLYTQLPMYQRVGKVAFKKDLTNTLRLAEVLNNPHQRFKSIHVAGTNGKGSTSHLIASVLQSAGYKVGLYTSPHLRSFRERIRVNGEEITESFISEFVNKHQSAIEKIAPSFFEITVVMAYAYFAEREVDFAVVETGLGGRLDSTNIITPELSVITSISLDHQDMLGHTIEEIAREKAGIIKDGVPVVVGHLPPEALHEIKLVVVQKQSVLDEPVVGQVPDMPSDLSLPVLRLNLGTVSRAIDQLRSRGIQVDESAFASGVNHVVAQTGLKGRWQTLRSVPRVICDVGHNEEAVVWLMEQVATIDYEKLHIVWGAVADKSLDKIFPLLIKECEYYFCAAHVPRAMSAEVLAEQAVNYGLKGQVYGSVDEAYHAALANANPKDLVFIGGSTFVVAELNDL</sequence>
<dbReference type="NCBIfam" id="TIGR01499">
    <property type="entry name" value="folC"/>
    <property type="match status" value="1"/>
</dbReference>
<evidence type="ECO:0000256" key="20">
    <source>
        <dbReference type="ARBA" id="ARBA00049161"/>
    </source>
</evidence>
<name>A0ABY6D2J0_9BACT</name>
<comment type="catalytic activity">
    <reaction evidence="18">
        <text>10-formyltetrahydrofolyl-(gamma-L-Glu)(n) + L-glutamate + ATP = 10-formyltetrahydrofolyl-(gamma-L-Glu)(n+1) + ADP + phosphate + H(+)</text>
        <dbReference type="Rhea" id="RHEA:51904"/>
        <dbReference type="Rhea" id="RHEA-COMP:13088"/>
        <dbReference type="Rhea" id="RHEA-COMP:14300"/>
        <dbReference type="ChEBI" id="CHEBI:15378"/>
        <dbReference type="ChEBI" id="CHEBI:29985"/>
        <dbReference type="ChEBI" id="CHEBI:30616"/>
        <dbReference type="ChEBI" id="CHEBI:43474"/>
        <dbReference type="ChEBI" id="CHEBI:134413"/>
        <dbReference type="ChEBI" id="CHEBI:456216"/>
        <dbReference type="EC" id="6.3.2.17"/>
    </reaction>
</comment>
<feature type="domain" description="Mur ligase C-terminal" evidence="22">
    <location>
        <begin position="280"/>
        <end position="397"/>
    </location>
</feature>
<dbReference type="SUPFAM" id="SSF53244">
    <property type="entry name" value="MurD-like peptide ligases, peptide-binding domain"/>
    <property type="match status" value="1"/>
</dbReference>
<keyword evidence="11 21" id="KW-0067">ATP-binding</keyword>
<dbReference type="RefSeq" id="WP_263051031.1">
    <property type="nucleotide sequence ID" value="NZ_CP106735.1"/>
</dbReference>
<dbReference type="PANTHER" id="PTHR11136">
    <property type="entry name" value="FOLYLPOLYGLUTAMATE SYNTHASE-RELATED"/>
    <property type="match status" value="1"/>
</dbReference>
<dbReference type="PROSITE" id="PS01012">
    <property type="entry name" value="FOLYLPOLYGLU_SYNT_2"/>
    <property type="match status" value="1"/>
</dbReference>
<dbReference type="EMBL" id="CP106735">
    <property type="protein sequence ID" value="UXX79288.1"/>
    <property type="molecule type" value="Genomic_DNA"/>
</dbReference>
<dbReference type="Gene3D" id="3.40.1190.10">
    <property type="entry name" value="Mur-like, catalytic domain"/>
    <property type="match status" value="1"/>
</dbReference>
<dbReference type="PIRSF" id="PIRSF001563">
    <property type="entry name" value="Folylpolyglu_synth"/>
    <property type="match status" value="1"/>
</dbReference>
<comment type="pathway">
    <text evidence="2">Cofactor biosynthesis; tetrahydrofolate biosynthesis; 7,8-dihydrofolate from 2-amino-4-hydroxy-6-hydroxymethyl-7,8-dihydropteridine diphosphate and 4-aminobenzoate: step 2/2.</text>
</comment>
<protein>
    <recommendedName>
        <fullName evidence="7">Dihydrofolate synthase/folylpolyglutamate synthase</fullName>
        <ecNumber evidence="5">6.3.2.12</ecNumber>
        <ecNumber evidence="6">6.3.2.17</ecNumber>
    </recommendedName>
    <alternativeName>
        <fullName evidence="16">Folylpoly-gamma-glutamate synthetase-dihydrofolate synthetase</fullName>
    </alternativeName>
    <alternativeName>
        <fullName evidence="14">Folylpolyglutamate synthetase</fullName>
    </alternativeName>
    <alternativeName>
        <fullName evidence="15">Tetrahydrofolylpolyglutamate synthase</fullName>
    </alternativeName>
</protein>
<comment type="catalytic activity">
    <reaction evidence="19">
        <text>(6R)-5,10-methylenetetrahydrofolyl-(gamma-L-Glu)(n) + L-glutamate + ATP = (6R)-5,10-methylenetetrahydrofolyl-(gamma-L-Glu)(n+1) + ADP + phosphate + H(+)</text>
        <dbReference type="Rhea" id="RHEA:51912"/>
        <dbReference type="Rhea" id="RHEA-COMP:13257"/>
        <dbReference type="Rhea" id="RHEA-COMP:13258"/>
        <dbReference type="ChEBI" id="CHEBI:15378"/>
        <dbReference type="ChEBI" id="CHEBI:29985"/>
        <dbReference type="ChEBI" id="CHEBI:30616"/>
        <dbReference type="ChEBI" id="CHEBI:43474"/>
        <dbReference type="ChEBI" id="CHEBI:136572"/>
        <dbReference type="ChEBI" id="CHEBI:456216"/>
        <dbReference type="EC" id="6.3.2.17"/>
    </reaction>
</comment>
<proteinExistence type="inferred from homology"/>
<dbReference type="Pfam" id="PF08245">
    <property type="entry name" value="Mur_ligase_M"/>
    <property type="match status" value="1"/>
</dbReference>
<dbReference type="Pfam" id="PF02875">
    <property type="entry name" value="Mur_ligase_C"/>
    <property type="match status" value="1"/>
</dbReference>
<comment type="catalytic activity">
    <reaction evidence="17">
        <text>(6S)-5,6,7,8-tetrahydrofolyl-(gamma-L-Glu)(n) + L-glutamate + ATP = (6S)-5,6,7,8-tetrahydrofolyl-(gamma-L-Glu)(n+1) + ADP + phosphate + H(+)</text>
        <dbReference type="Rhea" id="RHEA:10580"/>
        <dbReference type="Rhea" id="RHEA-COMP:14738"/>
        <dbReference type="Rhea" id="RHEA-COMP:14740"/>
        <dbReference type="ChEBI" id="CHEBI:15378"/>
        <dbReference type="ChEBI" id="CHEBI:29985"/>
        <dbReference type="ChEBI" id="CHEBI:30616"/>
        <dbReference type="ChEBI" id="CHEBI:43474"/>
        <dbReference type="ChEBI" id="CHEBI:141005"/>
        <dbReference type="ChEBI" id="CHEBI:456216"/>
        <dbReference type="EC" id="6.3.2.17"/>
    </reaction>
</comment>
<evidence type="ECO:0000256" key="15">
    <source>
        <dbReference type="ARBA" id="ARBA00030592"/>
    </source>
</evidence>
<keyword evidence="25" id="KW-1185">Reference proteome</keyword>
<gene>
    <name evidence="24" type="ORF">N7E81_18200</name>
</gene>
<dbReference type="InterPro" id="IPR036565">
    <property type="entry name" value="Mur-like_cat_sf"/>
</dbReference>
<evidence type="ECO:0000313" key="24">
    <source>
        <dbReference type="EMBL" id="UXX79288.1"/>
    </source>
</evidence>
<evidence type="ECO:0000256" key="1">
    <source>
        <dbReference type="ARBA" id="ARBA00002714"/>
    </source>
</evidence>
<dbReference type="SUPFAM" id="SSF53623">
    <property type="entry name" value="MurD-like peptide ligases, catalytic domain"/>
    <property type="match status" value="1"/>
</dbReference>
<evidence type="ECO:0000256" key="17">
    <source>
        <dbReference type="ARBA" id="ARBA00047493"/>
    </source>
</evidence>
<evidence type="ECO:0000256" key="3">
    <source>
        <dbReference type="ARBA" id="ARBA00005150"/>
    </source>
</evidence>
<evidence type="ECO:0000256" key="18">
    <source>
        <dbReference type="ARBA" id="ARBA00047808"/>
    </source>
</evidence>
<dbReference type="EC" id="6.3.2.17" evidence="6"/>
<dbReference type="InterPro" id="IPR001645">
    <property type="entry name" value="Folylpolyglutamate_synth"/>
</dbReference>
<evidence type="ECO:0000256" key="19">
    <source>
        <dbReference type="ARBA" id="ARBA00049035"/>
    </source>
</evidence>
<dbReference type="InterPro" id="IPR013221">
    <property type="entry name" value="Mur_ligase_cen"/>
</dbReference>
<reference evidence="24" key="1">
    <citation type="submission" date="2022-10" db="EMBL/GenBank/DDBJ databases">
        <title>Comparative genomics and taxonomic characterization of three novel marine species of genus Reichenbachiella exhibiting antioxidant and polysaccharide degradation activities.</title>
        <authorList>
            <person name="Muhammad N."/>
            <person name="Lee Y.-J."/>
            <person name="Ko J."/>
            <person name="Kim S.-G."/>
        </authorList>
    </citation>
    <scope>NUCLEOTIDE SEQUENCE</scope>
    <source>
        <strain evidence="24">Wsw4-B4</strain>
    </source>
</reference>
<evidence type="ECO:0000256" key="13">
    <source>
        <dbReference type="ARBA" id="ARBA00022909"/>
    </source>
</evidence>
<dbReference type="PANTHER" id="PTHR11136:SF0">
    <property type="entry name" value="DIHYDROFOLATE SYNTHETASE-RELATED"/>
    <property type="match status" value="1"/>
</dbReference>